<evidence type="ECO:0000313" key="3">
    <source>
        <dbReference type="EMBL" id="CAF0732626.1"/>
    </source>
</evidence>
<protein>
    <submittedName>
        <fullName evidence="4">Uncharacterized protein</fullName>
    </submittedName>
</protein>
<evidence type="ECO:0000313" key="6">
    <source>
        <dbReference type="EMBL" id="CAF4041205.1"/>
    </source>
</evidence>
<proteinExistence type="predicted"/>
<dbReference type="Proteomes" id="UP000663844">
    <property type="component" value="Unassembled WGS sequence"/>
</dbReference>
<feature type="region of interest" description="Disordered" evidence="1">
    <location>
        <begin position="1"/>
        <end position="31"/>
    </location>
</feature>
<dbReference type="Proteomes" id="UP000663845">
    <property type="component" value="Unassembled WGS sequence"/>
</dbReference>
<dbReference type="EMBL" id="CAJOBB010003448">
    <property type="protein sequence ID" value="CAF4041205.1"/>
    <property type="molecule type" value="Genomic_DNA"/>
</dbReference>
<sequence length="198" mass="23088">MSKIIHSVSCKTRDDKDKSHIPKQTRRNTHTHMDSETIISTLTGFENDLGEKLEQIDREAELQVQQIELSECLMLTSQLVDLFKHTVITSELQNQNDWHNDTRHHLKKRKSVTVNTLLDDKIEKIVINKGLTKEQWKCLLYISFINGDTIEITKVSKKHLHKIRDKASRLLEPDERDAVFALINAIDKHMSKEHFISK</sequence>
<evidence type="ECO:0000313" key="5">
    <source>
        <dbReference type="EMBL" id="CAF3981587.1"/>
    </source>
</evidence>
<dbReference type="EMBL" id="CAJNOG010000006">
    <property type="protein sequence ID" value="CAF0732626.1"/>
    <property type="molecule type" value="Genomic_DNA"/>
</dbReference>
<dbReference type="EMBL" id="CAJOAZ010000773">
    <property type="protein sequence ID" value="CAF3711095.1"/>
    <property type="molecule type" value="Genomic_DNA"/>
</dbReference>
<dbReference type="EMBL" id="CAJNOE010000012">
    <property type="protein sequence ID" value="CAF0726233.1"/>
    <property type="molecule type" value="Genomic_DNA"/>
</dbReference>
<accession>A0A818VF49</accession>
<dbReference type="AlphaFoldDB" id="A0A818VF49"/>
<gene>
    <name evidence="2" type="ORF">IZO911_LOCUS2443</name>
    <name evidence="3" type="ORF">JYZ213_LOCUS1314</name>
    <name evidence="6" type="ORF">KXQ929_LOCUS30932</name>
    <name evidence="5" type="ORF">OKA104_LOCUS28692</name>
    <name evidence="4" type="ORF">OXD698_LOCUS12965</name>
</gene>
<evidence type="ECO:0000313" key="7">
    <source>
        <dbReference type="Proteomes" id="UP000663844"/>
    </source>
</evidence>
<name>A0A818VF49_9BILA</name>
<evidence type="ECO:0000256" key="1">
    <source>
        <dbReference type="SAM" id="MobiDB-lite"/>
    </source>
</evidence>
<dbReference type="Proteomes" id="UP000663881">
    <property type="component" value="Unassembled WGS sequence"/>
</dbReference>
<dbReference type="Proteomes" id="UP000663868">
    <property type="component" value="Unassembled WGS sequence"/>
</dbReference>
<dbReference type="EMBL" id="CAJOAY010002811">
    <property type="protein sequence ID" value="CAF3981587.1"/>
    <property type="molecule type" value="Genomic_DNA"/>
</dbReference>
<reference evidence="4" key="1">
    <citation type="submission" date="2021-02" db="EMBL/GenBank/DDBJ databases">
        <authorList>
            <person name="Nowell W R."/>
        </authorList>
    </citation>
    <scope>NUCLEOTIDE SEQUENCE</scope>
</reference>
<comment type="caution">
    <text evidence="4">The sequence shown here is derived from an EMBL/GenBank/DDBJ whole genome shotgun (WGS) entry which is preliminary data.</text>
</comment>
<feature type="compositionally biased region" description="Basic residues" evidence="1">
    <location>
        <begin position="21"/>
        <end position="30"/>
    </location>
</feature>
<feature type="compositionally biased region" description="Basic and acidic residues" evidence="1">
    <location>
        <begin position="11"/>
        <end position="20"/>
    </location>
</feature>
<evidence type="ECO:0000313" key="2">
    <source>
        <dbReference type="EMBL" id="CAF0726233.1"/>
    </source>
</evidence>
<evidence type="ECO:0000313" key="4">
    <source>
        <dbReference type="EMBL" id="CAF3711095.1"/>
    </source>
</evidence>
<dbReference type="Proteomes" id="UP000663860">
    <property type="component" value="Unassembled WGS sequence"/>
</dbReference>
<organism evidence="4 7">
    <name type="scientific">Adineta steineri</name>
    <dbReference type="NCBI Taxonomy" id="433720"/>
    <lineage>
        <taxon>Eukaryota</taxon>
        <taxon>Metazoa</taxon>
        <taxon>Spiralia</taxon>
        <taxon>Gnathifera</taxon>
        <taxon>Rotifera</taxon>
        <taxon>Eurotatoria</taxon>
        <taxon>Bdelloidea</taxon>
        <taxon>Adinetida</taxon>
        <taxon>Adinetidae</taxon>
        <taxon>Adineta</taxon>
    </lineage>
</organism>